<gene>
    <name evidence="2" type="ORF">Poly41_46230</name>
</gene>
<dbReference type="AlphaFoldDB" id="A0A5C6DE61"/>
<name>A0A5C6DE61_9BACT</name>
<sequence>MTHPPLRRRPPQISLGFMMLMMLIFALISAGILYASRVPAVRDELSLLIKGTPSGAIGSSEDGRFAHIVFILFTFTSPLILAGVLSSGMAALRWFQQRG</sequence>
<dbReference type="RefSeq" id="WP_146528847.1">
    <property type="nucleotide sequence ID" value="NZ_SJPV01000008.1"/>
</dbReference>
<protein>
    <submittedName>
        <fullName evidence="2">Uncharacterized protein</fullName>
    </submittedName>
</protein>
<keyword evidence="3" id="KW-1185">Reference proteome</keyword>
<keyword evidence="1" id="KW-0812">Transmembrane</keyword>
<dbReference type="Proteomes" id="UP000319143">
    <property type="component" value="Unassembled WGS sequence"/>
</dbReference>
<evidence type="ECO:0000313" key="3">
    <source>
        <dbReference type="Proteomes" id="UP000319143"/>
    </source>
</evidence>
<dbReference type="EMBL" id="SJPV01000008">
    <property type="protein sequence ID" value="TWU34475.1"/>
    <property type="molecule type" value="Genomic_DNA"/>
</dbReference>
<accession>A0A5C6DE61</accession>
<feature type="transmembrane region" description="Helical" evidence="1">
    <location>
        <begin position="68"/>
        <end position="92"/>
    </location>
</feature>
<dbReference type="OrthoDB" id="292251at2"/>
<keyword evidence="1" id="KW-0472">Membrane</keyword>
<proteinExistence type="predicted"/>
<evidence type="ECO:0000313" key="2">
    <source>
        <dbReference type="EMBL" id="TWU34475.1"/>
    </source>
</evidence>
<feature type="transmembrane region" description="Helical" evidence="1">
    <location>
        <begin position="12"/>
        <end position="35"/>
    </location>
</feature>
<evidence type="ECO:0000256" key="1">
    <source>
        <dbReference type="SAM" id="Phobius"/>
    </source>
</evidence>
<reference evidence="2 3" key="1">
    <citation type="submission" date="2019-02" db="EMBL/GenBank/DDBJ databases">
        <title>Deep-cultivation of Planctomycetes and their phenomic and genomic characterization uncovers novel biology.</title>
        <authorList>
            <person name="Wiegand S."/>
            <person name="Jogler M."/>
            <person name="Boedeker C."/>
            <person name="Pinto D."/>
            <person name="Vollmers J."/>
            <person name="Rivas-Marin E."/>
            <person name="Kohn T."/>
            <person name="Peeters S.H."/>
            <person name="Heuer A."/>
            <person name="Rast P."/>
            <person name="Oberbeckmann S."/>
            <person name="Bunk B."/>
            <person name="Jeske O."/>
            <person name="Meyerdierks A."/>
            <person name="Storesund J.E."/>
            <person name="Kallscheuer N."/>
            <person name="Luecker S."/>
            <person name="Lage O.M."/>
            <person name="Pohl T."/>
            <person name="Merkel B.J."/>
            <person name="Hornburger P."/>
            <person name="Mueller R.-W."/>
            <person name="Bruemmer F."/>
            <person name="Labrenz M."/>
            <person name="Spormann A.M."/>
            <person name="Op Den Camp H."/>
            <person name="Overmann J."/>
            <person name="Amann R."/>
            <person name="Jetten M.S.M."/>
            <person name="Mascher T."/>
            <person name="Medema M.H."/>
            <person name="Devos D.P."/>
            <person name="Kaster A.-K."/>
            <person name="Ovreas L."/>
            <person name="Rohde M."/>
            <person name="Galperin M.Y."/>
            <person name="Jogler C."/>
        </authorList>
    </citation>
    <scope>NUCLEOTIDE SEQUENCE [LARGE SCALE GENOMIC DNA]</scope>
    <source>
        <strain evidence="2 3">Poly41</strain>
    </source>
</reference>
<comment type="caution">
    <text evidence="2">The sequence shown here is derived from an EMBL/GenBank/DDBJ whole genome shotgun (WGS) entry which is preliminary data.</text>
</comment>
<organism evidence="2 3">
    <name type="scientific">Novipirellula artificiosorum</name>
    <dbReference type="NCBI Taxonomy" id="2528016"/>
    <lineage>
        <taxon>Bacteria</taxon>
        <taxon>Pseudomonadati</taxon>
        <taxon>Planctomycetota</taxon>
        <taxon>Planctomycetia</taxon>
        <taxon>Pirellulales</taxon>
        <taxon>Pirellulaceae</taxon>
        <taxon>Novipirellula</taxon>
    </lineage>
</organism>
<keyword evidence="1" id="KW-1133">Transmembrane helix</keyword>